<sequence>MSPKVLLKQLQWGDYLNKAFGTSSDPQEAQRVQIHQHFMDLFVHTHGLSYYTFIFAFFKNCPDIISNISDPLEVLVKCEIYEVTLIDDGINAGKSQINGTSQCSTRIKSEKALCMYIRRPMVDIQQSFRKILSGLREVTPGNSLSQHYLTIHELTSTQLVKYGFCFTIFKPWHMNRLGASAIILRLLANKDLGMNELRLSAAFWRKGNFELGLLQPAEFEPKRGLLSLKQMYEPLIRARMGSSLEVGGRSNEENNGVPISLVNNSDNASEISCCDTADAEIGAGRRAGNGCNNGRYGTIESSASNLRDNAVEAENHLNISDLADDSNYGWKGPLRFIPGDIRLLASNEFTSENDVDNPPSYEDTIRRDVMSR</sequence>
<dbReference type="AlphaFoldDB" id="A0A1E3P5T4"/>
<feature type="compositionally biased region" description="Basic and acidic residues" evidence="1">
    <location>
        <begin position="363"/>
        <end position="372"/>
    </location>
</feature>
<dbReference type="EMBL" id="KV454209">
    <property type="protein sequence ID" value="ODQ60806.1"/>
    <property type="molecule type" value="Genomic_DNA"/>
</dbReference>
<evidence type="ECO:0000313" key="3">
    <source>
        <dbReference type="Proteomes" id="UP000094112"/>
    </source>
</evidence>
<proteinExistence type="predicted"/>
<evidence type="ECO:0000256" key="1">
    <source>
        <dbReference type="SAM" id="MobiDB-lite"/>
    </source>
</evidence>
<reference evidence="2 3" key="1">
    <citation type="journal article" date="2016" name="Proc. Natl. Acad. Sci. U.S.A.">
        <title>Comparative genomics of biotechnologically important yeasts.</title>
        <authorList>
            <person name="Riley R."/>
            <person name="Haridas S."/>
            <person name="Wolfe K.H."/>
            <person name="Lopes M.R."/>
            <person name="Hittinger C.T."/>
            <person name="Goeker M."/>
            <person name="Salamov A.A."/>
            <person name="Wisecaver J.H."/>
            <person name="Long T.M."/>
            <person name="Calvey C.H."/>
            <person name="Aerts A.L."/>
            <person name="Barry K.W."/>
            <person name="Choi C."/>
            <person name="Clum A."/>
            <person name="Coughlan A.Y."/>
            <person name="Deshpande S."/>
            <person name="Douglass A.P."/>
            <person name="Hanson S.J."/>
            <person name="Klenk H.-P."/>
            <person name="LaButti K.M."/>
            <person name="Lapidus A."/>
            <person name="Lindquist E.A."/>
            <person name="Lipzen A.M."/>
            <person name="Meier-Kolthoff J.P."/>
            <person name="Ohm R.A."/>
            <person name="Otillar R.P."/>
            <person name="Pangilinan J.L."/>
            <person name="Peng Y."/>
            <person name="Rokas A."/>
            <person name="Rosa C.A."/>
            <person name="Scheuner C."/>
            <person name="Sibirny A.A."/>
            <person name="Slot J.C."/>
            <person name="Stielow J.B."/>
            <person name="Sun H."/>
            <person name="Kurtzman C.P."/>
            <person name="Blackwell M."/>
            <person name="Grigoriev I.V."/>
            <person name="Jeffries T.W."/>
        </authorList>
    </citation>
    <scope>NUCLEOTIDE SEQUENCE [LARGE SCALE GENOMIC DNA]</scope>
    <source>
        <strain evidence="3">ATCC 58044 / CBS 1984 / NCYC 433 / NRRL Y-366-8</strain>
    </source>
</reference>
<name>A0A1E3P5T4_WICAA</name>
<evidence type="ECO:0000313" key="2">
    <source>
        <dbReference type="EMBL" id="ODQ60806.1"/>
    </source>
</evidence>
<gene>
    <name evidence="2" type="ORF">WICANDRAFT_77479</name>
</gene>
<accession>A0A1E3P5T4</accession>
<keyword evidence="3" id="KW-1185">Reference proteome</keyword>
<feature type="region of interest" description="Disordered" evidence="1">
    <location>
        <begin position="350"/>
        <end position="372"/>
    </location>
</feature>
<protein>
    <submittedName>
        <fullName evidence="2">Uncharacterized protein</fullName>
    </submittedName>
</protein>
<dbReference type="Proteomes" id="UP000094112">
    <property type="component" value="Unassembled WGS sequence"/>
</dbReference>
<organism evidence="2 3">
    <name type="scientific">Wickerhamomyces anomalus (strain ATCC 58044 / CBS 1984 / NCYC 433 / NRRL Y-366-8)</name>
    <name type="common">Yeast</name>
    <name type="synonym">Hansenula anomala</name>
    <dbReference type="NCBI Taxonomy" id="683960"/>
    <lineage>
        <taxon>Eukaryota</taxon>
        <taxon>Fungi</taxon>
        <taxon>Dikarya</taxon>
        <taxon>Ascomycota</taxon>
        <taxon>Saccharomycotina</taxon>
        <taxon>Saccharomycetes</taxon>
        <taxon>Phaffomycetales</taxon>
        <taxon>Wickerhamomycetaceae</taxon>
        <taxon>Wickerhamomyces</taxon>
    </lineage>
</organism>
<dbReference type="RefSeq" id="XP_019040013.1">
    <property type="nucleotide sequence ID" value="XM_019184562.1"/>
</dbReference>
<dbReference type="GeneID" id="30201808"/>